<accession>A0A9X1ZTA7</accession>
<keyword evidence="2" id="KW-1185">Reference proteome</keyword>
<reference evidence="1" key="1">
    <citation type="submission" date="2022-01" db="EMBL/GenBank/DDBJ databases">
        <title>Genome sequencing of Zunongwangia sp. M21534 genome.</title>
        <authorList>
            <person name="Chen Y."/>
            <person name="Dong C."/>
            <person name="Shao Z."/>
        </authorList>
    </citation>
    <scope>NUCLEOTIDE SEQUENCE</scope>
    <source>
        <strain evidence="1">MCCC M21534</strain>
    </source>
</reference>
<dbReference type="AlphaFoldDB" id="A0A9X1ZTA7"/>
<comment type="caution">
    <text evidence="1">The sequence shown here is derived from an EMBL/GenBank/DDBJ whole genome shotgun (WGS) entry which is preliminary data.</text>
</comment>
<protein>
    <recommendedName>
        <fullName evidence="3">DUF4412 domain-containing protein</fullName>
    </recommendedName>
</protein>
<evidence type="ECO:0000313" key="1">
    <source>
        <dbReference type="EMBL" id="MCL6219624.1"/>
    </source>
</evidence>
<sequence>MNRLILLVVVLNSYFLQSQDFEGMLVYSVSYESKSPDITSEQLNSLMGTKQWYAIKGGNYKSVFNGDFIKLQIYRSDENRNYSLTAKSDTLYYDDYSENNDKALSYDIKKNQDTIMGVPCDLITIKAKKSKTSYYFNSSYKVNPELFKGHNYGNWYYMLSKTKALPLKTIMETEQFIMTSIATKVKPMQLNDNVFEIQNKNKIAPAYWK</sequence>
<evidence type="ECO:0008006" key="3">
    <source>
        <dbReference type="Google" id="ProtNLM"/>
    </source>
</evidence>
<proteinExistence type="predicted"/>
<organism evidence="1 2">
    <name type="scientific">Zunongwangia pacifica</name>
    <dbReference type="NCBI Taxonomy" id="2911062"/>
    <lineage>
        <taxon>Bacteria</taxon>
        <taxon>Pseudomonadati</taxon>
        <taxon>Bacteroidota</taxon>
        <taxon>Flavobacteriia</taxon>
        <taxon>Flavobacteriales</taxon>
        <taxon>Flavobacteriaceae</taxon>
        <taxon>Zunongwangia</taxon>
    </lineage>
</organism>
<name>A0A9X1ZTA7_9FLAO</name>
<gene>
    <name evidence="1" type="ORF">L1967_15120</name>
</gene>
<dbReference type="RefSeq" id="WP_249602340.1">
    <property type="nucleotide sequence ID" value="NZ_JAKHSK010000023.1"/>
</dbReference>
<dbReference type="EMBL" id="JAKHSK010000023">
    <property type="protein sequence ID" value="MCL6219624.1"/>
    <property type="molecule type" value="Genomic_DNA"/>
</dbReference>
<evidence type="ECO:0000313" key="2">
    <source>
        <dbReference type="Proteomes" id="UP001139521"/>
    </source>
</evidence>
<dbReference type="Proteomes" id="UP001139521">
    <property type="component" value="Unassembled WGS sequence"/>
</dbReference>